<accession>A0A7U8I5N2</accession>
<organism evidence="1 2">
    <name type="scientific">Borreliella burgdorferi 118a</name>
    <dbReference type="NCBI Taxonomy" id="476210"/>
    <lineage>
        <taxon>Bacteria</taxon>
        <taxon>Pseudomonadati</taxon>
        <taxon>Spirochaetota</taxon>
        <taxon>Spirochaetia</taxon>
        <taxon>Spirochaetales</taxon>
        <taxon>Borreliaceae</taxon>
        <taxon>Borreliella</taxon>
    </lineage>
</organism>
<sequence length="44" mass="5308">MQKYLYKLVKELKVTNNYYKNLVVNSGTEIYYKLNYSKKNIALN</sequence>
<dbReference type="Proteomes" id="UP000006208">
    <property type="component" value="Unassembled WGS sequence"/>
</dbReference>
<dbReference type="InterPro" id="IPR003459">
    <property type="entry name" value="Borrelia_plasmid_OrfA"/>
</dbReference>
<reference evidence="1 2" key="1">
    <citation type="submission" date="2009-03" db="EMBL/GenBank/DDBJ databases">
        <authorList>
            <person name="Fraser-Liggett C.M."/>
            <person name="Mongodin E.F."/>
            <person name="Casjens B."/>
            <person name="Dunn J."/>
            <person name="Luft B."/>
            <person name="Qiu W."/>
            <person name="Schutzer S."/>
            <person name="Sebastian Y."/>
        </authorList>
    </citation>
    <scope>NUCLEOTIDE SEQUENCE [LARGE SCALE GENOMIC DNA]</scope>
    <source>
        <strain evidence="1 2">118a</strain>
    </source>
</reference>
<dbReference type="EMBL" id="ABGI02000008">
    <property type="protein sequence ID" value="EEG98570.1"/>
    <property type="molecule type" value="Genomic_DNA"/>
</dbReference>
<dbReference type="AlphaFoldDB" id="A0A7U8I5N2"/>
<protein>
    <submittedName>
        <fullName evidence="1">Uncharacterized protein</fullName>
    </submittedName>
</protein>
<dbReference type="Pfam" id="PF02414">
    <property type="entry name" value="Borrelia_orfA"/>
    <property type="match status" value="1"/>
</dbReference>
<name>A0A7U8I5N2_BORBG</name>
<proteinExistence type="predicted"/>
<evidence type="ECO:0000313" key="2">
    <source>
        <dbReference type="Proteomes" id="UP000006208"/>
    </source>
</evidence>
<gene>
    <name evidence="1" type="ORF">BBU118A_0876</name>
</gene>
<comment type="caution">
    <text evidence="1">The sequence shown here is derived from an EMBL/GenBank/DDBJ whole genome shotgun (WGS) entry which is preliminary data.</text>
</comment>
<evidence type="ECO:0000313" key="1">
    <source>
        <dbReference type="EMBL" id="EEG98570.1"/>
    </source>
</evidence>